<reference evidence="2 3" key="1">
    <citation type="journal article" date="2023" name="Environ Microbiome">
        <title>A coral-associated actinobacterium mitigates coral bleaching under heat stress.</title>
        <authorList>
            <person name="Li J."/>
            <person name="Zou Y."/>
            <person name="Li Q."/>
            <person name="Zhang J."/>
            <person name="Bourne D.G."/>
            <person name="Lyu Y."/>
            <person name="Liu C."/>
            <person name="Zhang S."/>
        </authorList>
    </citation>
    <scope>NUCLEOTIDE SEQUENCE [LARGE SCALE GENOMIC DNA]</scope>
    <source>
        <strain evidence="2 3">SCSIO 13291</strain>
    </source>
</reference>
<evidence type="ECO:0000313" key="3">
    <source>
        <dbReference type="Proteomes" id="UP001434337"/>
    </source>
</evidence>
<proteinExistence type="predicted"/>
<evidence type="ECO:0000256" key="1">
    <source>
        <dbReference type="SAM" id="MobiDB-lite"/>
    </source>
</evidence>
<accession>A0ABZ3C7V2</accession>
<dbReference type="RefSeq" id="WP_232547155.1">
    <property type="nucleotide sequence ID" value="NZ_CP115965.1"/>
</dbReference>
<keyword evidence="3" id="KW-1185">Reference proteome</keyword>
<sequence length="82" mass="8548">MPETRKHHPVARDDLDRAIQAALGENPRPFTPGEDPTAPPPGSEPEAFRPGHLPPTSALGSFTFAPLESPTGAAAAKDDPAT</sequence>
<feature type="region of interest" description="Disordered" evidence="1">
    <location>
        <begin position="1"/>
        <end position="82"/>
    </location>
</feature>
<gene>
    <name evidence="2" type="ORF">PCC79_15605</name>
</gene>
<name>A0ABZ3C7V2_9ACTN</name>
<evidence type="ECO:0000313" key="2">
    <source>
        <dbReference type="EMBL" id="WZW98294.1"/>
    </source>
</evidence>
<dbReference type="Proteomes" id="UP001434337">
    <property type="component" value="Chromosome"/>
</dbReference>
<organism evidence="2 3">
    <name type="scientific">Propioniciclava soli</name>
    <dbReference type="NCBI Taxonomy" id="2775081"/>
    <lineage>
        <taxon>Bacteria</taxon>
        <taxon>Bacillati</taxon>
        <taxon>Actinomycetota</taxon>
        <taxon>Actinomycetes</taxon>
        <taxon>Propionibacteriales</taxon>
        <taxon>Propionibacteriaceae</taxon>
        <taxon>Propioniciclava</taxon>
    </lineage>
</organism>
<dbReference type="EMBL" id="CP115965">
    <property type="protein sequence ID" value="WZW98294.1"/>
    <property type="molecule type" value="Genomic_DNA"/>
</dbReference>
<protein>
    <submittedName>
        <fullName evidence="2">Uncharacterized protein</fullName>
    </submittedName>
</protein>